<organism evidence="2 3">
    <name type="scientific">Oryza rufipogon</name>
    <name type="common">Brownbeard rice</name>
    <name type="synonym">Asian wild rice</name>
    <dbReference type="NCBI Taxonomy" id="4529"/>
    <lineage>
        <taxon>Eukaryota</taxon>
        <taxon>Viridiplantae</taxon>
        <taxon>Streptophyta</taxon>
        <taxon>Embryophyta</taxon>
        <taxon>Tracheophyta</taxon>
        <taxon>Spermatophyta</taxon>
        <taxon>Magnoliopsida</taxon>
        <taxon>Liliopsida</taxon>
        <taxon>Poales</taxon>
        <taxon>Poaceae</taxon>
        <taxon>BOP clade</taxon>
        <taxon>Oryzoideae</taxon>
        <taxon>Oryzeae</taxon>
        <taxon>Oryzinae</taxon>
        <taxon>Oryza</taxon>
    </lineage>
</organism>
<reference evidence="3" key="1">
    <citation type="submission" date="2013-06" db="EMBL/GenBank/DDBJ databases">
        <authorList>
            <person name="Zhao Q."/>
        </authorList>
    </citation>
    <scope>NUCLEOTIDE SEQUENCE</scope>
    <source>
        <strain evidence="3">cv. W1943</strain>
    </source>
</reference>
<reference evidence="2" key="2">
    <citation type="submission" date="2015-06" db="UniProtKB">
        <authorList>
            <consortium name="EnsemblPlants"/>
        </authorList>
    </citation>
    <scope>IDENTIFICATION</scope>
</reference>
<dbReference type="AlphaFoldDB" id="A0A0E0NT37"/>
<dbReference type="EnsemblPlants" id="ORUFI03G12550.1">
    <property type="protein sequence ID" value="ORUFI03G12550.1"/>
    <property type="gene ID" value="ORUFI03G12550"/>
</dbReference>
<evidence type="ECO:0000313" key="2">
    <source>
        <dbReference type="EnsemblPlants" id="ORUFI03G12550.1"/>
    </source>
</evidence>
<protein>
    <submittedName>
        <fullName evidence="2">Uncharacterized protein</fullName>
    </submittedName>
</protein>
<dbReference type="Gramene" id="ORUFI03G12550.1">
    <property type="protein sequence ID" value="ORUFI03G12550.1"/>
    <property type="gene ID" value="ORUFI03G12550"/>
</dbReference>
<accession>A0A0E0NT37</accession>
<evidence type="ECO:0000256" key="1">
    <source>
        <dbReference type="SAM" id="MobiDB-lite"/>
    </source>
</evidence>
<feature type="region of interest" description="Disordered" evidence="1">
    <location>
        <begin position="85"/>
        <end position="104"/>
    </location>
</feature>
<dbReference type="HOGENOM" id="CLU_2254576_0_0_1"/>
<feature type="compositionally biased region" description="Basic and acidic residues" evidence="1">
    <location>
        <begin position="92"/>
        <end position="104"/>
    </location>
</feature>
<sequence length="104" mass="11152">MAAATTTTTAGLLQPPSLYHLATTAWDSVGGGHGKRQGRALIGSKNLAGDDTSSLWRKKTSHHRANMLHFLTQTPEKNQIASFQMAQGRASSDFELKPAMEGDS</sequence>
<keyword evidence="3" id="KW-1185">Reference proteome</keyword>
<evidence type="ECO:0000313" key="3">
    <source>
        <dbReference type="Proteomes" id="UP000008022"/>
    </source>
</evidence>
<proteinExistence type="predicted"/>
<name>A0A0E0NT37_ORYRU</name>
<dbReference type="Proteomes" id="UP000008022">
    <property type="component" value="Unassembled WGS sequence"/>
</dbReference>